<evidence type="ECO:0000313" key="13">
    <source>
        <dbReference type="Proteomes" id="UP000308652"/>
    </source>
</evidence>
<dbReference type="EMBL" id="ML213596">
    <property type="protein sequence ID" value="TFK40652.1"/>
    <property type="molecule type" value="Genomic_DNA"/>
</dbReference>
<dbReference type="CDD" id="cd18808">
    <property type="entry name" value="SF1_C_Upf1"/>
    <property type="match status" value="1"/>
</dbReference>
<dbReference type="GO" id="GO:0005694">
    <property type="term" value="C:chromosome"/>
    <property type="evidence" value="ECO:0007669"/>
    <property type="project" value="UniProtKB-ARBA"/>
</dbReference>
<dbReference type="InterPro" id="IPR041677">
    <property type="entry name" value="DNA2/NAM7_AAA_11"/>
</dbReference>
<dbReference type="Proteomes" id="UP000308652">
    <property type="component" value="Unassembled WGS sequence"/>
</dbReference>
<dbReference type="GO" id="GO:0016604">
    <property type="term" value="C:nuclear body"/>
    <property type="evidence" value="ECO:0007669"/>
    <property type="project" value="TreeGrafter"/>
</dbReference>
<dbReference type="InterPro" id="IPR024481">
    <property type="entry name" value="Helicase_Sen1_N"/>
</dbReference>
<dbReference type="InterPro" id="IPR045055">
    <property type="entry name" value="DNA2/NAM7-like"/>
</dbReference>
<evidence type="ECO:0000259" key="8">
    <source>
        <dbReference type="Pfam" id="PF12726"/>
    </source>
</evidence>
<proteinExistence type="inferred from homology"/>
<evidence type="ECO:0000256" key="1">
    <source>
        <dbReference type="ARBA" id="ARBA00007913"/>
    </source>
</evidence>
<dbReference type="Pfam" id="PF12726">
    <property type="entry name" value="SEN1_N"/>
    <property type="match status" value="1"/>
</dbReference>
<feature type="region of interest" description="Disordered" evidence="7">
    <location>
        <begin position="985"/>
        <end position="1053"/>
    </location>
</feature>
<gene>
    <name evidence="12" type="ORF">BDQ12DRAFT_627249</name>
</gene>
<feature type="compositionally biased region" description="Basic and acidic residues" evidence="7">
    <location>
        <begin position="985"/>
        <end position="1008"/>
    </location>
</feature>
<feature type="coiled-coil region" evidence="6">
    <location>
        <begin position="1426"/>
        <end position="1480"/>
    </location>
</feature>
<keyword evidence="5" id="KW-0067">ATP-binding</keyword>
<accession>A0A5C3M5Q3</accession>
<sequence>MSSSEKTTVKKLLATLHDNPVDNSGASDDVLGSVFSYLIAVPPTPSGDLHWFCHEADPTTVAAATFLLRLFAYNSAQVNSWKEKLHLCLSRCVLCVQGLQEVKVTSKDTFFGAFDPVILERFYDMFEEWELVMLLEDLKSAGFHVLHAASNKASLSDAPAVLLYRMLSNWKIIQDGRIHVLLQKYPPSGYVTGWPKDLLPAGLFILMLDVNNNLRTWARNYASKCTVVPLPYNTFVGPYPKMLEKIVDSMASPDSNIHSVLVGGESLLVEDPPQFWSGFYAILRLVPVEFLKASTLRTVNLCRIVNGHLHDNGPQFEEILRCLHLLLKRLGDDFWAKETPEYSQIVFDAVKDNPSFLDLLRNISPGGQRPWFLAWFPEYLHTISKLGTYGDILAKMADFLCEEMQHERFREAQPMIMDTAARLLSSVFKKAQSEETFVHKDAILHVLDIHAPIFIGVAYSRDYDGDQLGIARASARSLVITALQTDIQDISLVITKMCALLARPNRKDIPLLTIRKQMWMTLYATLQSPDMDGLTALICITAKSAHLDSLRKRTFKDMLGIKQPGEGYSSGEQVLERVNESLAITRDVFPKVISKFVDYHSPTSGIELLRRPGVAKAVTILMLAPVQDLSTAAQALVGLAFDVDGRSECFQALLKNLPDGALEGILDFLLTFSSFAPAMPEACSVSKSLVRCLTDVLEVLCASPTGLLHNSRFLRATDDNGPASQLQNLWDLMTKSLAVIFKRTPSWATYFDNEEMIVWMRDALIFGRDLLAQWRVVENAANTHRPTSTGAKGSKLSKVGASMVNSLQSVLFELVRWLRLTDEELLHQSFSLLESLLGHFRDIDIPPSTAVLEKLTKYVDDARKDSKQAKSRLDSSRILRLEDALSTFIKEEDEIQIISHTFALKPETKAPKTRLAPEVAKKPTTVQQRKRDLEVPTRAGSSSSSKFFSDRDQEILDEETALPSFRRTSKATGILPKVPFTVDKDKRVRTEPKNEAIRPSKLSEKSDSESASESSGEEQGGGLAALAKLTKSPKIKKAEPRRQIKTLDVPMERNPVQERLKRREEVRRTALRLKPDVSGLHRVLLSWNYDHSGPTPPGNSLQLVTVPDKFRDYQHYHDIFQPLLFLECWSQILQSKDEKPEIYECEISSRQYCSDWLDIDVSLSGNVRKEWYLAETDIVLLRHPTNQKSILAKTQNYKSVKQSIQATFRCFIQEGSSDPGLHIGTTWKISKIFSLSTLHREYGALMSLPYYDLCNTILRPDIPKVSKIDSKELQQVMSIYRVNEPQAVAILNCLQTEGFALVQGPPGTGKTSTICGLVGRFMSKRTRPSVPIQVGRTATTVDKPPVAKILVCAPSNAAIDELAHRLKEVCCGSGRQTALKVVRIGTEQSMNLSVKDISLDSLVDQRLNANGTLVKTDYDSEFNAKLAELMANKQLAETKKAELAAVRDNIARHNALEAELAQLTAQRRALNLRLDFLRDKKTSEHRTLDALRRSTRKEILREADVICSTLSGAGHDVLEDLEFEMVIIDEAAQAIELSSLIPLKYRCTRCIMVGDPQQLPPTVLSQEACRYRYNQSLFVRLQRSRPDVVHLLSIQYRMHPDISSLPSRVFYNGRLTDGPGMADKTQQPWHDHVKFGTYKFFNVPRGLEEQSGRSIKNTAECQIAVSLYGRLRQEFSVIDFDTRVGVVSMYRAQIVELRRCFEERFGKEIVRGIDFNTVDGFQGQEKDIIILSCVRAGPGLQSVGFLSDVRRMNVALTRAKSSLFIIGNAPTLERSDNTWREIVLDARTRSSLTDVDSTYFTTASSASATIVSRKTKLSTSVTTTLPAVPMNLVTPRELKAAVDRNQPMVTPTSPVGQTEVALHASSPTATLDTSSNTLPRGLKRPAEFEPSTLQATGTSSVSGEVNQKPKPPLAKRVKAPPSLFIPSKAKRPPAGQANGRIP</sequence>
<evidence type="ECO:0000259" key="9">
    <source>
        <dbReference type="Pfam" id="PF13086"/>
    </source>
</evidence>
<organism evidence="12 13">
    <name type="scientific">Crucibulum laeve</name>
    <dbReference type="NCBI Taxonomy" id="68775"/>
    <lineage>
        <taxon>Eukaryota</taxon>
        <taxon>Fungi</taxon>
        <taxon>Dikarya</taxon>
        <taxon>Basidiomycota</taxon>
        <taxon>Agaricomycotina</taxon>
        <taxon>Agaricomycetes</taxon>
        <taxon>Agaricomycetidae</taxon>
        <taxon>Agaricales</taxon>
        <taxon>Agaricineae</taxon>
        <taxon>Nidulariaceae</taxon>
        <taxon>Crucibulum</taxon>
    </lineage>
</organism>
<dbReference type="GO" id="GO:0005524">
    <property type="term" value="F:ATP binding"/>
    <property type="evidence" value="ECO:0007669"/>
    <property type="project" value="UniProtKB-KW"/>
</dbReference>
<feature type="region of interest" description="Disordered" evidence="7">
    <location>
        <begin position="1864"/>
        <end position="1942"/>
    </location>
</feature>
<feature type="domain" description="Helicase Sen1 N-terminal" evidence="8">
    <location>
        <begin position="81"/>
        <end position="831"/>
    </location>
</feature>
<feature type="domain" description="DNA2/NAM7 helicase-like C-terminal" evidence="10">
    <location>
        <begin position="1573"/>
        <end position="1769"/>
    </location>
</feature>
<feature type="compositionally biased region" description="Polar residues" evidence="7">
    <location>
        <begin position="1891"/>
        <end position="1905"/>
    </location>
</feature>
<dbReference type="PANTHER" id="PTHR10887">
    <property type="entry name" value="DNA2/NAM7 HELICASE FAMILY"/>
    <property type="match status" value="1"/>
</dbReference>
<dbReference type="GO" id="GO:0004386">
    <property type="term" value="F:helicase activity"/>
    <property type="evidence" value="ECO:0007669"/>
    <property type="project" value="UniProtKB-KW"/>
</dbReference>
<dbReference type="STRING" id="68775.A0A5C3M5Q3"/>
<comment type="similarity">
    <text evidence="1">Belongs to the DNA2/NAM7 helicase family.</text>
</comment>
<feature type="region of interest" description="Disordered" evidence="7">
    <location>
        <begin position="909"/>
        <end position="952"/>
    </location>
</feature>
<dbReference type="Pfam" id="PF13086">
    <property type="entry name" value="AAA_11"/>
    <property type="match status" value="1"/>
</dbReference>
<dbReference type="SUPFAM" id="SSF52540">
    <property type="entry name" value="P-loop containing nucleoside triphosphate hydrolases"/>
    <property type="match status" value="1"/>
</dbReference>
<dbReference type="GO" id="GO:0001147">
    <property type="term" value="F:transcription termination site sequence-specific DNA binding"/>
    <property type="evidence" value="ECO:0007669"/>
    <property type="project" value="TreeGrafter"/>
</dbReference>
<keyword evidence="3" id="KW-0378">Hydrolase</keyword>
<dbReference type="Gene3D" id="3.40.50.300">
    <property type="entry name" value="P-loop containing nucleotide triphosphate hydrolases"/>
    <property type="match status" value="2"/>
</dbReference>
<feature type="compositionally biased region" description="Polar residues" evidence="7">
    <location>
        <begin position="1865"/>
        <end position="1878"/>
    </location>
</feature>
<dbReference type="InterPro" id="IPR056474">
    <property type="entry name" value="SEN1_barrel"/>
</dbReference>
<dbReference type="GO" id="GO:0016787">
    <property type="term" value="F:hydrolase activity"/>
    <property type="evidence" value="ECO:0007669"/>
    <property type="project" value="UniProtKB-KW"/>
</dbReference>
<evidence type="ECO:0000256" key="4">
    <source>
        <dbReference type="ARBA" id="ARBA00022806"/>
    </source>
</evidence>
<dbReference type="GO" id="GO:0006369">
    <property type="term" value="P:termination of RNA polymerase II transcription"/>
    <property type="evidence" value="ECO:0007669"/>
    <property type="project" value="TreeGrafter"/>
</dbReference>
<dbReference type="Pfam" id="PF13087">
    <property type="entry name" value="AAA_12"/>
    <property type="match status" value="1"/>
</dbReference>
<dbReference type="CDD" id="cd18042">
    <property type="entry name" value="DEXXQc_SETX"/>
    <property type="match status" value="1"/>
</dbReference>
<evidence type="ECO:0000256" key="6">
    <source>
        <dbReference type="SAM" id="Coils"/>
    </source>
</evidence>
<protein>
    <submittedName>
        <fullName evidence="12">SEN1 N terminal-domain-containing protein</fullName>
    </submittedName>
</protein>
<evidence type="ECO:0000313" key="12">
    <source>
        <dbReference type="EMBL" id="TFK40652.1"/>
    </source>
</evidence>
<keyword evidence="2" id="KW-0547">Nucleotide-binding</keyword>
<dbReference type="OrthoDB" id="6513042at2759"/>
<dbReference type="InterPro" id="IPR027417">
    <property type="entry name" value="P-loop_NTPase"/>
</dbReference>
<evidence type="ECO:0000256" key="2">
    <source>
        <dbReference type="ARBA" id="ARBA00022741"/>
    </source>
</evidence>
<dbReference type="PANTHER" id="PTHR10887:SF495">
    <property type="entry name" value="HELICASE SENATAXIN ISOFORM X1-RELATED"/>
    <property type="match status" value="1"/>
</dbReference>
<evidence type="ECO:0000259" key="11">
    <source>
        <dbReference type="Pfam" id="PF23576"/>
    </source>
</evidence>
<dbReference type="FunFam" id="3.40.50.300:FF:000326">
    <property type="entry name" value="P-loop containing nucleoside triphosphate hydrolase"/>
    <property type="match status" value="1"/>
</dbReference>
<keyword evidence="13" id="KW-1185">Reference proteome</keyword>
<evidence type="ECO:0000259" key="10">
    <source>
        <dbReference type="Pfam" id="PF13087"/>
    </source>
</evidence>
<feature type="domain" description="DNA2/NAM7 helicase helicase" evidence="9">
    <location>
        <begin position="1282"/>
        <end position="1566"/>
    </location>
</feature>
<feature type="domain" description="Helicase SEN1 beta-barrel" evidence="11">
    <location>
        <begin position="1139"/>
        <end position="1232"/>
    </location>
</feature>
<name>A0A5C3M5Q3_9AGAR</name>
<keyword evidence="4" id="KW-0347">Helicase</keyword>
<evidence type="ECO:0000256" key="3">
    <source>
        <dbReference type="ARBA" id="ARBA00022801"/>
    </source>
</evidence>
<reference evidence="12 13" key="1">
    <citation type="journal article" date="2019" name="Nat. Ecol. Evol.">
        <title>Megaphylogeny resolves global patterns of mushroom evolution.</title>
        <authorList>
            <person name="Varga T."/>
            <person name="Krizsan K."/>
            <person name="Foldi C."/>
            <person name="Dima B."/>
            <person name="Sanchez-Garcia M."/>
            <person name="Sanchez-Ramirez S."/>
            <person name="Szollosi G.J."/>
            <person name="Szarkandi J.G."/>
            <person name="Papp V."/>
            <person name="Albert L."/>
            <person name="Andreopoulos W."/>
            <person name="Angelini C."/>
            <person name="Antonin V."/>
            <person name="Barry K.W."/>
            <person name="Bougher N.L."/>
            <person name="Buchanan P."/>
            <person name="Buyck B."/>
            <person name="Bense V."/>
            <person name="Catcheside P."/>
            <person name="Chovatia M."/>
            <person name="Cooper J."/>
            <person name="Damon W."/>
            <person name="Desjardin D."/>
            <person name="Finy P."/>
            <person name="Geml J."/>
            <person name="Haridas S."/>
            <person name="Hughes K."/>
            <person name="Justo A."/>
            <person name="Karasinski D."/>
            <person name="Kautmanova I."/>
            <person name="Kiss B."/>
            <person name="Kocsube S."/>
            <person name="Kotiranta H."/>
            <person name="LaButti K.M."/>
            <person name="Lechner B.E."/>
            <person name="Liimatainen K."/>
            <person name="Lipzen A."/>
            <person name="Lukacs Z."/>
            <person name="Mihaltcheva S."/>
            <person name="Morgado L.N."/>
            <person name="Niskanen T."/>
            <person name="Noordeloos M.E."/>
            <person name="Ohm R.A."/>
            <person name="Ortiz-Santana B."/>
            <person name="Ovrebo C."/>
            <person name="Racz N."/>
            <person name="Riley R."/>
            <person name="Savchenko A."/>
            <person name="Shiryaev A."/>
            <person name="Soop K."/>
            <person name="Spirin V."/>
            <person name="Szebenyi C."/>
            <person name="Tomsovsky M."/>
            <person name="Tulloss R.E."/>
            <person name="Uehling J."/>
            <person name="Grigoriev I.V."/>
            <person name="Vagvolgyi C."/>
            <person name="Papp T."/>
            <person name="Martin F.M."/>
            <person name="Miettinen O."/>
            <person name="Hibbett D.S."/>
            <person name="Nagy L.G."/>
        </authorList>
    </citation>
    <scope>NUCLEOTIDE SEQUENCE [LARGE SCALE GENOMIC DNA]</scope>
    <source>
        <strain evidence="12 13">CBS 166.37</strain>
    </source>
</reference>
<dbReference type="InterPro" id="IPR047187">
    <property type="entry name" value="SF1_C_Upf1"/>
</dbReference>
<evidence type="ECO:0000256" key="7">
    <source>
        <dbReference type="SAM" id="MobiDB-lite"/>
    </source>
</evidence>
<evidence type="ECO:0000256" key="5">
    <source>
        <dbReference type="ARBA" id="ARBA00022840"/>
    </source>
</evidence>
<dbReference type="InterPro" id="IPR041679">
    <property type="entry name" value="DNA2/NAM7-like_C"/>
</dbReference>
<dbReference type="Pfam" id="PF23576">
    <property type="entry name" value="SEN1_barrel"/>
    <property type="match status" value="1"/>
</dbReference>
<keyword evidence="6" id="KW-0175">Coiled coil</keyword>